<evidence type="ECO:0000313" key="1">
    <source>
        <dbReference type="EMBL" id="MQL88499.1"/>
    </source>
</evidence>
<dbReference type="AlphaFoldDB" id="A0A843VAD1"/>
<keyword evidence="2" id="KW-1185">Reference proteome</keyword>
<organism evidence="1 2">
    <name type="scientific">Colocasia esculenta</name>
    <name type="common">Wild taro</name>
    <name type="synonym">Arum esculentum</name>
    <dbReference type="NCBI Taxonomy" id="4460"/>
    <lineage>
        <taxon>Eukaryota</taxon>
        <taxon>Viridiplantae</taxon>
        <taxon>Streptophyta</taxon>
        <taxon>Embryophyta</taxon>
        <taxon>Tracheophyta</taxon>
        <taxon>Spermatophyta</taxon>
        <taxon>Magnoliopsida</taxon>
        <taxon>Liliopsida</taxon>
        <taxon>Araceae</taxon>
        <taxon>Aroideae</taxon>
        <taxon>Colocasieae</taxon>
        <taxon>Colocasia</taxon>
    </lineage>
</organism>
<protein>
    <submittedName>
        <fullName evidence="1">Uncharacterized protein</fullName>
    </submittedName>
</protein>
<reference evidence="1" key="1">
    <citation type="submission" date="2017-07" db="EMBL/GenBank/DDBJ databases">
        <title>Taro Niue Genome Assembly and Annotation.</title>
        <authorList>
            <person name="Atibalentja N."/>
            <person name="Keating K."/>
            <person name="Fields C.J."/>
        </authorList>
    </citation>
    <scope>NUCLEOTIDE SEQUENCE</scope>
    <source>
        <strain evidence="1">Niue_2</strain>
        <tissue evidence="1">Leaf</tissue>
    </source>
</reference>
<accession>A0A843VAD1</accession>
<name>A0A843VAD1_COLES</name>
<gene>
    <name evidence="1" type="ORF">Taro_021063</name>
</gene>
<comment type="caution">
    <text evidence="1">The sequence shown here is derived from an EMBL/GenBank/DDBJ whole genome shotgun (WGS) entry which is preliminary data.</text>
</comment>
<proteinExistence type="predicted"/>
<dbReference type="EMBL" id="NMUH01001062">
    <property type="protein sequence ID" value="MQL88499.1"/>
    <property type="molecule type" value="Genomic_DNA"/>
</dbReference>
<sequence length="80" mass="8754">MSRKDSVGEVQDNMCRQPGGGCQQIEASRTGFAGLGQYLLTAMGWLSTATAVPAVHSSMKVRSVDRQLPPVDSHWFLFQK</sequence>
<dbReference type="Proteomes" id="UP000652761">
    <property type="component" value="Unassembled WGS sequence"/>
</dbReference>
<evidence type="ECO:0000313" key="2">
    <source>
        <dbReference type="Proteomes" id="UP000652761"/>
    </source>
</evidence>